<keyword evidence="4" id="KW-1185">Reference proteome</keyword>
<dbReference type="Gene3D" id="3.40.50.300">
    <property type="entry name" value="P-loop containing nucleotide triphosphate hydrolases"/>
    <property type="match status" value="1"/>
</dbReference>
<dbReference type="PANTHER" id="PTHR43681:SF1">
    <property type="entry name" value="SARCALUMENIN"/>
    <property type="match status" value="1"/>
</dbReference>
<proteinExistence type="predicted"/>
<dbReference type="InParanoid" id="A0A395JP55"/>
<dbReference type="InterPro" id="IPR051943">
    <property type="entry name" value="TRAFAC_Dynamin-like_GTPase"/>
</dbReference>
<dbReference type="InterPro" id="IPR027417">
    <property type="entry name" value="P-loop_NTPase"/>
</dbReference>
<reference evidence="3 4" key="1">
    <citation type="submission" date="2018-06" db="EMBL/GenBank/DDBJ databases">
        <title>Genomic Encyclopedia of Type Strains, Phase IV (KMG-IV): sequencing the most valuable type-strain genomes for metagenomic binning, comparative biology and taxonomic classification.</title>
        <authorList>
            <person name="Goeker M."/>
        </authorList>
    </citation>
    <scope>NUCLEOTIDE SEQUENCE [LARGE SCALE GENOMIC DNA]</scope>
    <source>
        <strain evidence="3 4">DSM 24032</strain>
    </source>
</reference>
<gene>
    <name evidence="3" type="ORF">DFR28_101800</name>
</gene>
<accession>A0A395JP55</accession>
<sequence>MTEQILNTEIEQYSEWRQSVSQAVQDLSTFLKAKNVTDLRTHHQFENVLGALADDNLSVAFVAEFSRGKSEMINTIFFGNYKKRILPSGSGRTTMCPTELMYDPNLPSSVRLLPIESRKDERALFELKKDRELWHEIKFDADDVDSVSDAMQGMTDNKLVSKAYAKELKFDLLEEKNAELGLPVNEYDEVEIPSWRHAIINLPHPLLEQGLVILDTPGLNAIGAEPELTINQLATAHTVVFILSLDTGVTATDLELWQQHLDGEKSGVDRNQRKLVALNKIDALWDGIRSDIEIQNEIDAQVRATAKTLNLDPRNIFPVSAQKGLVAKLTEDDELLAKSNIPALENAIASKLIPEKRKIVVEKVRGALETILESASSIMDNRLKDADEHIAELKQLSSKNTDVISHIMLKVQGEKSSLEKDMQRYQALRAVYSKETTKLVQMLSGDRLEKLIAITKHNMARCASSITLQKTISKFFERLNYYLDSSINQANEIAALSENITRDFEQDHGIANFKVRRLRLEKFKQEVNRLEVKHRHLKDTRTLFFREQMSITNRFYDSVCQAARKIFSQALRDATNWNNNLMVPMETYVREHHTQLRRRLESVKRIHKASDTVEQRLQELTVMQSQLVEQHTQFTTYQTQLTGLIKEAEEQNKPNEKEESPSADILYWDHKVNF</sequence>
<feature type="coiled-coil region" evidence="1">
    <location>
        <begin position="408"/>
        <end position="435"/>
    </location>
</feature>
<comment type="caution">
    <text evidence="3">The sequence shown here is derived from an EMBL/GenBank/DDBJ whole genome shotgun (WGS) entry which is preliminary data.</text>
</comment>
<feature type="domain" description="Dynamin N-terminal" evidence="2">
    <location>
        <begin position="59"/>
        <end position="265"/>
    </location>
</feature>
<evidence type="ECO:0000313" key="3">
    <source>
        <dbReference type="EMBL" id="RBP53414.1"/>
    </source>
</evidence>
<evidence type="ECO:0000256" key="1">
    <source>
        <dbReference type="SAM" id="Coils"/>
    </source>
</evidence>
<keyword evidence="1" id="KW-0175">Coiled coil</keyword>
<dbReference type="InterPro" id="IPR045063">
    <property type="entry name" value="Dynamin_N"/>
</dbReference>
<name>A0A395JP55_9GAMM</name>
<evidence type="ECO:0000259" key="2">
    <source>
        <dbReference type="Pfam" id="PF00350"/>
    </source>
</evidence>
<dbReference type="PANTHER" id="PTHR43681">
    <property type="entry name" value="TRANSMEMBRANE GTPASE FZO"/>
    <property type="match status" value="1"/>
</dbReference>
<dbReference type="Pfam" id="PF00350">
    <property type="entry name" value="Dynamin_N"/>
    <property type="match status" value="1"/>
</dbReference>
<evidence type="ECO:0000313" key="4">
    <source>
        <dbReference type="Proteomes" id="UP000253083"/>
    </source>
</evidence>
<dbReference type="EMBL" id="QNRT01000001">
    <property type="protein sequence ID" value="RBP53414.1"/>
    <property type="molecule type" value="Genomic_DNA"/>
</dbReference>
<dbReference type="SUPFAM" id="SSF52540">
    <property type="entry name" value="P-loop containing nucleoside triphosphate hydrolases"/>
    <property type="match status" value="1"/>
</dbReference>
<organism evidence="3 4">
    <name type="scientific">Arenicella xantha</name>
    <dbReference type="NCBI Taxonomy" id="644221"/>
    <lineage>
        <taxon>Bacteria</taxon>
        <taxon>Pseudomonadati</taxon>
        <taxon>Pseudomonadota</taxon>
        <taxon>Gammaproteobacteria</taxon>
        <taxon>Arenicellales</taxon>
        <taxon>Arenicellaceae</taxon>
        <taxon>Arenicella</taxon>
    </lineage>
</organism>
<dbReference type="AlphaFoldDB" id="A0A395JP55"/>
<protein>
    <submittedName>
        <fullName evidence="3">Dynamin family protein</fullName>
    </submittedName>
</protein>
<dbReference type="Proteomes" id="UP000253083">
    <property type="component" value="Unassembled WGS sequence"/>
</dbReference>